<dbReference type="AlphaFoldDB" id="A0A365MJJ7"/>
<keyword evidence="6" id="KW-0067">ATP-binding</keyword>
<evidence type="ECO:0000313" key="10">
    <source>
        <dbReference type="Proteomes" id="UP000251714"/>
    </source>
</evidence>
<dbReference type="PANTHER" id="PTHR14187">
    <property type="entry name" value="ALPHA KINASE/ELONGATION FACTOR 2 KINASE"/>
    <property type="match status" value="1"/>
</dbReference>
<dbReference type="SUPFAM" id="SSF53067">
    <property type="entry name" value="Actin-like ATPase domain"/>
    <property type="match status" value="2"/>
</dbReference>
<evidence type="ECO:0000256" key="6">
    <source>
        <dbReference type="ARBA" id="ARBA00022840"/>
    </source>
</evidence>
<evidence type="ECO:0000256" key="3">
    <source>
        <dbReference type="ARBA" id="ARBA00022771"/>
    </source>
</evidence>
<dbReference type="CDD" id="cd20335">
    <property type="entry name" value="BRcat_RBR"/>
    <property type="match status" value="1"/>
</dbReference>
<evidence type="ECO:0000256" key="4">
    <source>
        <dbReference type="ARBA" id="ARBA00022786"/>
    </source>
</evidence>
<proteinExistence type="predicted"/>
<evidence type="ECO:0000259" key="8">
    <source>
        <dbReference type="SMART" id="SM00647"/>
    </source>
</evidence>
<dbReference type="GO" id="GO:0005524">
    <property type="term" value="F:ATP binding"/>
    <property type="evidence" value="ECO:0007669"/>
    <property type="project" value="UniProtKB-KW"/>
</dbReference>
<dbReference type="InterPro" id="IPR043129">
    <property type="entry name" value="ATPase_NBD"/>
</dbReference>
<reference evidence="9 10" key="1">
    <citation type="submission" date="2017-12" db="EMBL/GenBank/DDBJ databases">
        <title>Genome sequence of the mycotoxigenic crop pathogen Fusarium proliferatum, strain ITEM 2341 from Date Palm.</title>
        <authorList>
            <person name="Almiman B.F."/>
            <person name="Shittu T.A."/>
            <person name="Muthumeenakshi S."/>
            <person name="Baroncelli R."/>
            <person name="Sreenivasaprasada S."/>
        </authorList>
    </citation>
    <scope>NUCLEOTIDE SEQUENCE [LARGE SCALE GENOMIC DNA]</scope>
    <source>
        <strain evidence="9 10">ITEM 2341</strain>
    </source>
</reference>
<dbReference type="SUPFAM" id="SSF57850">
    <property type="entry name" value="RING/U-box"/>
    <property type="match status" value="1"/>
</dbReference>
<evidence type="ECO:0000313" key="9">
    <source>
        <dbReference type="EMBL" id="RBA08751.1"/>
    </source>
</evidence>
<dbReference type="CDD" id="cd10170">
    <property type="entry name" value="ASKHA_NBD_HSP70"/>
    <property type="match status" value="1"/>
</dbReference>
<keyword evidence="3" id="KW-0863">Zinc-finger</keyword>
<feature type="compositionally biased region" description="Basic and acidic residues" evidence="7">
    <location>
        <begin position="775"/>
        <end position="857"/>
    </location>
</feature>
<comment type="caution">
    <text evidence="9">The sequence shown here is derived from an EMBL/GenBank/DDBJ whole genome shotgun (WGS) entry which is preliminary data.</text>
</comment>
<dbReference type="GO" id="GO:0140662">
    <property type="term" value="F:ATP-dependent protein folding chaperone"/>
    <property type="evidence" value="ECO:0007669"/>
    <property type="project" value="InterPro"/>
</dbReference>
<organism evidence="9 10">
    <name type="scientific">Gibberella intermedia</name>
    <name type="common">Bulb rot disease fungus</name>
    <name type="synonym">Fusarium proliferatum</name>
    <dbReference type="NCBI Taxonomy" id="948311"/>
    <lineage>
        <taxon>Eukaryota</taxon>
        <taxon>Fungi</taxon>
        <taxon>Dikarya</taxon>
        <taxon>Ascomycota</taxon>
        <taxon>Pezizomycotina</taxon>
        <taxon>Sordariomycetes</taxon>
        <taxon>Hypocreomycetidae</taxon>
        <taxon>Hypocreales</taxon>
        <taxon>Nectriaceae</taxon>
        <taxon>Fusarium</taxon>
        <taxon>Fusarium fujikuroi species complex</taxon>
    </lineage>
</organism>
<evidence type="ECO:0000256" key="1">
    <source>
        <dbReference type="ARBA" id="ARBA00022723"/>
    </source>
</evidence>
<dbReference type="GO" id="GO:0008270">
    <property type="term" value="F:zinc ion binding"/>
    <property type="evidence" value="ECO:0007669"/>
    <property type="project" value="UniProtKB-KW"/>
</dbReference>
<keyword evidence="5" id="KW-0862">Zinc</keyword>
<feature type="domain" description="IBR" evidence="8">
    <location>
        <begin position="663"/>
        <end position="725"/>
    </location>
</feature>
<sequence length="882" mass="99315">MEVDQPKAADRKIIVGIDFGTTYSGVAWAENRNPSRRTCITQWPVSSANKEGQSSDKVPKRMRYSRDNIEWGFSVPVNAPQHEVVEWFKLDLDPSTQAVGHNTSAEGVRSGRNTDELVTDLIAQLVEHLMYTLREKLGSGLVNSTPLQFVITITAIWSDLAKEKTKKACEQAMISAPEHHVHLVSEPEAAAIYALHDLDLDALDPGDTMVVVDAGGGTVDLISYTILSTKPILEVQEAAPGSGALCGSTFLNMRFSKFLQSKLGKEEGFDDEIVAEALDVFENKVKRQFAFNAEPDETYNIPVAGLANNKSLGISRGRFALKASDVHKIFEPVVLEVIRLVKDQITAGNVPVQAILLVGGFGSSNYLKERLRAAIDSSVRILQPPNAWQAIVQGAVLKGFALSSPDSTVVKVENRKARKHYGTEWSVRWDEKSPKSKERKILGSTVSENEPYIAAFVWTNPVSKGRIRTVRMTIYNDPLSRDAPLSRNDNVGILSIVEADVNHIPENQLRRRKGCDGQWYYELNCKIEAVYTSASTSDTLIYQSQRCKSLRDIVVAHGFTSALSPRQGYHPTPASILNFADFDLENTASTAATASSSSSSSASPYLDLPESPDSDAVTILFQILSPRNARTLLLYVWIACCDECKERLEHNDIQRLADEQTISKYERQALRAAVADEENFFWCTSDCGSGQIHDSGSAQPIVVCIKCNHRSCFRHGVNWHEDLSCDEYDRLQEDPEFRSYMELENERWEEAQAAQAAQEAQEEADLDVARRLEAEENAEIERQEAQDRRAREREREREQELERQGNQERQRELERERRRNQEMQRQLEQERHQRQREQNAAEERRKIVARRREEEAKSNATLRTTTKPCGGCGWAIEKRSGW</sequence>
<evidence type="ECO:0000256" key="2">
    <source>
        <dbReference type="ARBA" id="ARBA00022741"/>
    </source>
</evidence>
<keyword evidence="1" id="KW-0479">Metal-binding</keyword>
<dbReference type="Gene3D" id="3.30.420.40">
    <property type="match status" value="2"/>
</dbReference>
<gene>
    <name evidence="9" type="ORF">FPRO05_07031</name>
</gene>
<keyword evidence="2" id="KW-0547">Nucleotide-binding</keyword>
<dbReference type="InterPro" id="IPR013126">
    <property type="entry name" value="Hsp_70_fam"/>
</dbReference>
<dbReference type="PANTHER" id="PTHR14187:SF82">
    <property type="entry name" value="FAMILY CHAPERONE, PUTATIVE (AFU_ORTHOLOGUE AFUA_7G08575)-RELATED"/>
    <property type="match status" value="1"/>
</dbReference>
<dbReference type="PRINTS" id="PR00301">
    <property type="entry name" value="HEATSHOCK70"/>
</dbReference>
<keyword evidence="4" id="KW-0833">Ubl conjugation pathway</keyword>
<name>A0A365MJJ7_GIBIN</name>
<dbReference type="Gene3D" id="3.90.640.10">
    <property type="entry name" value="Actin, Chain A, domain 4"/>
    <property type="match status" value="1"/>
</dbReference>
<dbReference type="Proteomes" id="UP000251714">
    <property type="component" value="Unassembled WGS sequence"/>
</dbReference>
<feature type="region of interest" description="Disordered" evidence="7">
    <location>
        <begin position="775"/>
        <end position="882"/>
    </location>
</feature>
<evidence type="ECO:0000256" key="5">
    <source>
        <dbReference type="ARBA" id="ARBA00022833"/>
    </source>
</evidence>
<dbReference type="Pfam" id="PF00012">
    <property type="entry name" value="HSP70"/>
    <property type="match status" value="1"/>
</dbReference>
<feature type="compositionally biased region" description="Polar residues" evidence="7">
    <location>
        <begin position="858"/>
        <end position="867"/>
    </location>
</feature>
<accession>A0A365MJJ7</accession>
<evidence type="ECO:0000256" key="7">
    <source>
        <dbReference type="SAM" id="MobiDB-lite"/>
    </source>
</evidence>
<dbReference type="Pfam" id="PF01485">
    <property type="entry name" value="IBR"/>
    <property type="match status" value="1"/>
</dbReference>
<protein>
    <recommendedName>
        <fullName evidence="8">IBR domain-containing protein</fullName>
    </recommendedName>
</protein>
<dbReference type="SMART" id="SM00647">
    <property type="entry name" value="IBR"/>
    <property type="match status" value="1"/>
</dbReference>
<dbReference type="EMBL" id="PKMI01000094">
    <property type="protein sequence ID" value="RBA08751.1"/>
    <property type="molecule type" value="Genomic_DNA"/>
</dbReference>
<dbReference type="InterPro" id="IPR002867">
    <property type="entry name" value="IBR_dom"/>
</dbReference>